<proteinExistence type="inferred from homology"/>
<evidence type="ECO:0000313" key="4">
    <source>
        <dbReference type="EMBL" id="WPB87406.1"/>
    </source>
</evidence>
<protein>
    <submittedName>
        <fullName evidence="4">SDR family oxidoreductase</fullName>
    </submittedName>
</protein>
<dbReference type="InterPro" id="IPR051122">
    <property type="entry name" value="SDR_DHRS6-like"/>
</dbReference>
<dbReference type="InterPro" id="IPR036291">
    <property type="entry name" value="NAD(P)-bd_dom_sf"/>
</dbReference>
<evidence type="ECO:0000256" key="2">
    <source>
        <dbReference type="ARBA" id="ARBA00023002"/>
    </source>
</evidence>
<organism evidence="4 5">
    <name type="scientific">Sediminicoccus rosea</name>
    <dbReference type="NCBI Taxonomy" id="1225128"/>
    <lineage>
        <taxon>Bacteria</taxon>
        <taxon>Pseudomonadati</taxon>
        <taxon>Pseudomonadota</taxon>
        <taxon>Alphaproteobacteria</taxon>
        <taxon>Acetobacterales</taxon>
        <taxon>Roseomonadaceae</taxon>
        <taxon>Sediminicoccus</taxon>
    </lineage>
</organism>
<evidence type="ECO:0000256" key="1">
    <source>
        <dbReference type="ARBA" id="ARBA00006484"/>
    </source>
</evidence>
<name>A0ABZ0PNV3_9PROT</name>
<dbReference type="PANTHER" id="PTHR43477:SF4">
    <property type="entry name" value="DEHYDROGENASE_REDUCTASE SDR FAMILY MEMBER 6"/>
    <property type="match status" value="1"/>
</dbReference>
<dbReference type="PANTHER" id="PTHR43477">
    <property type="entry name" value="DIHYDROANTICAPSIN 7-DEHYDROGENASE"/>
    <property type="match status" value="1"/>
</dbReference>
<keyword evidence="2" id="KW-0560">Oxidoreductase</keyword>
<dbReference type="EMBL" id="CP137852">
    <property type="protein sequence ID" value="WPB87406.1"/>
    <property type="molecule type" value="Genomic_DNA"/>
</dbReference>
<gene>
    <name evidence="4" type="ORF">R9Z33_11085</name>
</gene>
<keyword evidence="3" id="KW-0520">NAD</keyword>
<keyword evidence="5" id="KW-1185">Reference proteome</keyword>
<dbReference type="RefSeq" id="WP_318651359.1">
    <property type="nucleotide sequence ID" value="NZ_CP137852.1"/>
</dbReference>
<dbReference type="PRINTS" id="PR00081">
    <property type="entry name" value="GDHRDH"/>
</dbReference>
<dbReference type="Gene3D" id="3.40.50.720">
    <property type="entry name" value="NAD(P)-binding Rossmann-like Domain"/>
    <property type="match status" value="1"/>
</dbReference>
<comment type="similarity">
    <text evidence="1">Belongs to the short-chain dehydrogenases/reductases (SDR) family.</text>
</comment>
<reference evidence="4 5" key="1">
    <citation type="submission" date="2023-11" db="EMBL/GenBank/DDBJ databases">
        <title>Arctic aerobic anoxygenic photoheterotroph Sediminicoccus rosea KRV36 adapts its photosynthesis to long days of polar summer.</title>
        <authorList>
            <person name="Tomasch J."/>
            <person name="Kopejtka K."/>
            <person name="Bily T."/>
            <person name="Gardiner A.T."/>
            <person name="Gardian Z."/>
            <person name="Shivaramu S."/>
            <person name="Koblizek M."/>
            <person name="Engelhardt F."/>
            <person name="Kaftan D."/>
        </authorList>
    </citation>
    <scope>NUCLEOTIDE SEQUENCE [LARGE SCALE GENOMIC DNA]</scope>
    <source>
        <strain evidence="4 5">R-30</strain>
    </source>
</reference>
<dbReference type="InterPro" id="IPR002347">
    <property type="entry name" value="SDR_fam"/>
</dbReference>
<evidence type="ECO:0000313" key="5">
    <source>
        <dbReference type="Proteomes" id="UP001305521"/>
    </source>
</evidence>
<accession>A0ABZ0PNV3</accession>
<dbReference type="Proteomes" id="UP001305521">
    <property type="component" value="Chromosome"/>
</dbReference>
<evidence type="ECO:0000256" key="3">
    <source>
        <dbReference type="ARBA" id="ARBA00023027"/>
    </source>
</evidence>
<dbReference type="SUPFAM" id="SSF51735">
    <property type="entry name" value="NAD(P)-binding Rossmann-fold domains"/>
    <property type="match status" value="1"/>
</dbReference>
<sequence>MRLQGKRAVITQVSAFMGPDLLTTFRREGAEVIADDRDLIAPGAAEALIAEAGHVDILVANLAAIRPDRSVLETDDATFRAMYEAMVFPLHRLVRAVLPQMIERRHGKIVVIGSASALRGMPNYTAYGSARGAQLAYVQDVGVEVAPHNVQVNAIAQTHVNNPTYFPESFQATETFKERMRATPIGRLAHGWESAALALFLAGGESDFFVGQVFPFSGGWVMR</sequence>
<dbReference type="Pfam" id="PF13561">
    <property type="entry name" value="adh_short_C2"/>
    <property type="match status" value="1"/>
</dbReference>